<name>A0A2T7NYT4_POMCA</name>
<organism evidence="1 2">
    <name type="scientific">Pomacea canaliculata</name>
    <name type="common">Golden apple snail</name>
    <dbReference type="NCBI Taxonomy" id="400727"/>
    <lineage>
        <taxon>Eukaryota</taxon>
        <taxon>Metazoa</taxon>
        <taxon>Spiralia</taxon>
        <taxon>Lophotrochozoa</taxon>
        <taxon>Mollusca</taxon>
        <taxon>Gastropoda</taxon>
        <taxon>Caenogastropoda</taxon>
        <taxon>Architaenioglossa</taxon>
        <taxon>Ampullarioidea</taxon>
        <taxon>Ampullariidae</taxon>
        <taxon>Pomacea</taxon>
    </lineage>
</organism>
<evidence type="ECO:0000313" key="2">
    <source>
        <dbReference type="Proteomes" id="UP000245119"/>
    </source>
</evidence>
<gene>
    <name evidence="1" type="ORF">C0Q70_14000</name>
</gene>
<reference evidence="1 2" key="1">
    <citation type="submission" date="2018-04" db="EMBL/GenBank/DDBJ databases">
        <title>The genome of golden apple snail Pomacea canaliculata provides insight into stress tolerance and invasive adaptation.</title>
        <authorList>
            <person name="Liu C."/>
            <person name="Liu B."/>
            <person name="Ren Y."/>
            <person name="Zhang Y."/>
            <person name="Wang H."/>
            <person name="Li S."/>
            <person name="Jiang F."/>
            <person name="Yin L."/>
            <person name="Zhang G."/>
            <person name="Qian W."/>
            <person name="Fan W."/>
        </authorList>
    </citation>
    <scope>NUCLEOTIDE SEQUENCE [LARGE SCALE GENOMIC DNA]</scope>
    <source>
        <strain evidence="1">SZHN2017</strain>
        <tissue evidence="1">Muscle</tissue>
    </source>
</reference>
<comment type="caution">
    <text evidence="1">The sequence shown here is derived from an EMBL/GenBank/DDBJ whole genome shotgun (WGS) entry which is preliminary data.</text>
</comment>
<accession>A0A2T7NYT4</accession>
<dbReference type="EMBL" id="PZQS01000008">
    <property type="protein sequence ID" value="PVD26329.1"/>
    <property type="molecule type" value="Genomic_DNA"/>
</dbReference>
<protein>
    <submittedName>
        <fullName evidence="1">Uncharacterized protein</fullName>
    </submittedName>
</protein>
<dbReference type="Proteomes" id="UP000245119">
    <property type="component" value="Linkage Group LG8"/>
</dbReference>
<evidence type="ECO:0000313" key="1">
    <source>
        <dbReference type="EMBL" id="PVD26329.1"/>
    </source>
</evidence>
<sequence length="91" mass="10422">MERERRQVTHAAVREEPHRACELKLHEIKAALVTQQGMHRENYGLSPSPDVPSHQAHGPLQARCFRQSPPNTGGYRLFILRTVSRNKKEKG</sequence>
<dbReference type="AlphaFoldDB" id="A0A2T7NYT4"/>
<proteinExistence type="predicted"/>
<keyword evidence="2" id="KW-1185">Reference proteome</keyword>